<dbReference type="Proteomes" id="UP000244603">
    <property type="component" value="Segment"/>
</dbReference>
<name>A0A2R3ZXM2_9CAUD</name>
<proteinExistence type="predicted"/>
<sequence>MEKAQVKREVTDTYLKEIWNEKIEKKINKAVLKGKSRTEVSAFYYEHSSEMLARIGRAYGYSVELYVPLTPFGEYKINIEW</sequence>
<organism evidence="1 2">
    <name type="scientific">Staphylococcus phage phiSA_BS2</name>
    <dbReference type="NCBI Taxonomy" id="2126724"/>
    <lineage>
        <taxon>Viruses</taxon>
        <taxon>Duplodnaviria</taxon>
        <taxon>Heunggongvirae</taxon>
        <taxon>Uroviricota</taxon>
        <taxon>Caudoviricetes</taxon>
        <taxon>Herelleviridae</taxon>
        <taxon>Twortvirinae</taxon>
        <taxon>Baoshanvirus</taxon>
        <taxon>Baoshanvirus BS2</taxon>
    </lineage>
</organism>
<reference evidence="1 2" key="1">
    <citation type="submission" date="2018-03" db="EMBL/GenBank/DDBJ databases">
        <title>Isolation,the biological characteristics and genomics of two new strains of lysate Staphylococcus aureus phage.</title>
        <authorList>
            <person name="Jin X."/>
            <person name="Zhang C."/>
            <person name="Wang X."/>
            <person name="Zhong J."/>
        </authorList>
    </citation>
    <scope>NUCLEOTIDE SEQUENCE [LARGE SCALE GENOMIC DNA]</scope>
</reference>
<dbReference type="EMBL" id="MH028956">
    <property type="protein sequence ID" value="AVR55473.1"/>
    <property type="molecule type" value="Genomic_DNA"/>
</dbReference>
<evidence type="ECO:0000313" key="1">
    <source>
        <dbReference type="EMBL" id="AVR55473.1"/>
    </source>
</evidence>
<protein>
    <submittedName>
        <fullName evidence="1">Uncharacterized protein</fullName>
    </submittedName>
</protein>
<accession>A0A2R3ZXM2</accession>
<gene>
    <name evidence="1" type="ORF">phiSABS2_28</name>
</gene>
<keyword evidence="2" id="KW-1185">Reference proteome</keyword>
<evidence type="ECO:0000313" key="2">
    <source>
        <dbReference type="Proteomes" id="UP000244603"/>
    </source>
</evidence>